<dbReference type="Proteomes" id="UP001642360">
    <property type="component" value="Unassembled WGS sequence"/>
</dbReference>
<feature type="domain" description="Partial AB-hydrolase lipase" evidence="2">
    <location>
        <begin position="224"/>
        <end position="271"/>
    </location>
</feature>
<dbReference type="PANTHER" id="PTHR11005">
    <property type="entry name" value="LYSOSOMAL ACID LIPASE-RELATED"/>
    <property type="match status" value="1"/>
</dbReference>
<organism evidence="3 4">
    <name type="scientific">Ilex paraguariensis</name>
    <name type="common">yerba mate</name>
    <dbReference type="NCBI Taxonomy" id="185542"/>
    <lineage>
        <taxon>Eukaryota</taxon>
        <taxon>Viridiplantae</taxon>
        <taxon>Streptophyta</taxon>
        <taxon>Embryophyta</taxon>
        <taxon>Tracheophyta</taxon>
        <taxon>Spermatophyta</taxon>
        <taxon>Magnoliopsida</taxon>
        <taxon>eudicotyledons</taxon>
        <taxon>Gunneridae</taxon>
        <taxon>Pentapetalae</taxon>
        <taxon>asterids</taxon>
        <taxon>campanulids</taxon>
        <taxon>Aquifoliales</taxon>
        <taxon>Aquifoliaceae</taxon>
        <taxon>Ilex</taxon>
    </lineage>
</organism>
<evidence type="ECO:0000259" key="2">
    <source>
        <dbReference type="Pfam" id="PF04083"/>
    </source>
</evidence>
<reference evidence="3 4" key="1">
    <citation type="submission" date="2024-02" db="EMBL/GenBank/DDBJ databases">
        <authorList>
            <person name="Vignale AGUSTIN F."/>
            <person name="Sosa J E."/>
            <person name="Modenutti C."/>
        </authorList>
    </citation>
    <scope>NUCLEOTIDE SEQUENCE [LARGE SCALE GENOMIC DNA]</scope>
</reference>
<dbReference type="InterPro" id="IPR006693">
    <property type="entry name" value="AB_hydrolase_lipase"/>
</dbReference>
<dbReference type="SUPFAM" id="SSF53474">
    <property type="entry name" value="alpha/beta-Hydrolases"/>
    <property type="match status" value="1"/>
</dbReference>
<proteinExistence type="predicted"/>
<dbReference type="Pfam" id="PF04083">
    <property type="entry name" value="Abhydro_lipase"/>
    <property type="match status" value="1"/>
</dbReference>
<feature type="region of interest" description="Disordered" evidence="1">
    <location>
        <begin position="20"/>
        <end position="45"/>
    </location>
</feature>
<comment type="caution">
    <text evidence="3">The sequence shown here is derived from an EMBL/GenBank/DDBJ whole genome shotgun (WGS) entry which is preliminary data.</text>
</comment>
<dbReference type="EMBL" id="CAUOFW020009614">
    <property type="protein sequence ID" value="CAK9186626.1"/>
    <property type="molecule type" value="Genomic_DNA"/>
</dbReference>
<gene>
    <name evidence="3" type="ORF">ILEXP_LOCUS57118</name>
</gene>
<protein>
    <recommendedName>
        <fullName evidence="2">Partial AB-hydrolase lipase domain-containing protein</fullName>
    </recommendedName>
</protein>
<dbReference type="AlphaFoldDB" id="A0ABC8UZV2"/>
<evidence type="ECO:0000313" key="4">
    <source>
        <dbReference type="Proteomes" id="UP001642360"/>
    </source>
</evidence>
<sequence>MNSGVSSFNHFIHELSVDSDTSSSIDYSSGDEDTDDMCPASPLSQSSRVSRARSFRKHNGLLAHWIRCIFAWLLFPAKSLLRLPFYLYHAFCYRGSRTLNTTGSPQPLYLHSTKRAHTLKDHVVQCATDRRRGVIEDLHLAIEIFIEAVFDVVHKAAHCLLSPSDTLRKLSRWLVCPRSNVNDIPACGSDASVSTATLAENDPIPRERKTTFHHSLNTDARTCRDVITELGYPYEAIHVTTADGYVLLVERIPRRDSRKVVYLQHGILDSSMGCRRIGNVGKKDHGNVLGDDVKDLRIGVLISYVEMSKDICDVMGAIFSTLGEDKCQF</sequence>
<dbReference type="Gene3D" id="3.40.50.1820">
    <property type="entry name" value="alpha/beta hydrolase"/>
    <property type="match status" value="1"/>
</dbReference>
<name>A0ABC8UZV2_9AQUA</name>
<accession>A0ABC8UZV2</accession>
<evidence type="ECO:0000313" key="3">
    <source>
        <dbReference type="EMBL" id="CAK9186626.1"/>
    </source>
</evidence>
<keyword evidence="4" id="KW-1185">Reference proteome</keyword>
<evidence type="ECO:0000256" key="1">
    <source>
        <dbReference type="SAM" id="MobiDB-lite"/>
    </source>
</evidence>
<dbReference type="InterPro" id="IPR029058">
    <property type="entry name" value="AB_hydrolase_fold"/>
</dbReference>